<evidence type="ECO:0000313" key="2">
    <source>
        <dbReference type="EMBL" id="CAG7562558.1"/>
    </source>
</evidence>
<comment type="caution">
    <text evidence="2">The sequence shown here is derived from an EMBL/GenBank/DDBJ whole genome shotgun (WGS) entry which is preliminary data.</text>
</comment>
<evidence type="ECO:0000256" key="1">
    <source>
        <dbReference type="SAM" id="MobiDB-lite"/>
    </source>
</evidence>
<gene>
    <name evidence="2" type="ORF">FEQUK3_LOCUS8318</name>
</gene>
<feature type="compositionally biased region" description="Basic and acidic residues" evidence="1">
    <location>
        <begin position="122"/>
        <end position="134"/>
    </location>
</feature>
<organism evidence="2 3">
    <name type="scientific">Fusarium equiseti</name>
    <name type="common">Fusarium scirpi</name>
    <dbReference type="NCBI Taxonomy" id="61235"/>
    <lineage>
        <taxon>Eukaryota</taxon>
        <taxon>Fungi</taxon>
        <taxon>Dikarya</taxon>
        <taxon>Ascomycota</taxon>
        <taxon>Pezizomycotina</taxon>
        <taxon>Sordariomycetes</taxon>
        <taxon>Hypocreomycetidae</taxon>
        <taxon>Hypocreales</taxon>
        <taxon>Nectriaceae</taxon>
        <taxon>Fusarium</taxon>
        <taxon>Fusarium incarnatum-equiseti species complex</taxon>
    </lineage>
</organism>
<evidence type="ECO:0000313" key="3">
    <source>
        <dbReference type="Proteomes" id="UP000693738"/>
    </source>
</evidence>
<feature type="region of interest" description="Disordered" evidence="1">
    <location>
        <begin position="115"/>
        <end position="148"/>
    </location>
</feature>
<protein>
    <submittedName>
        <fullName evidence="2">Uncharacterized protein</fullName>
    </submittedName>
</protein>
<dbReference type="Proteomes" id="UP000693738">
    <property type="component" value="Unassembled WGS sequence"/>
</dbReference>
<dbReference type="AlphaFoldDB" id="A0A8J2J8I1"/>
<reference evidence="2" key="1">
    <citation type="submission" date="2021-05" db="EMBL/GenBank/DDBJ databases">
        <authorList>
            <person name="Khan N."/>
        </authorList>
    </citation>
    <scope>NUCLEOTIDE SEQUENCE</scope>
</reference>
<accession>A0A8J2J8I1</accession>
<proteinExistence type="predicted"/>
<name>A0A8J2J8I1_FUSEQ</name>
<sequence length="148" mass="16686">MSSEDPVLDIAVADYLHSEANRNELLQFLRYQRENAPTDKIIPIEGLEIKSGLINSIIKEERKMLDKIQFAYLIRQSSDEVQSLFLGEEDWSDLTRGSQALSNLGPLTDHFLQKGSFVNTETKNKPKDKGKADSPDNNSVVPPKSPRN</sequence>
<dbReference type="EMBL" id="CAJSTJ010000151">
    <property type="protein sequence ID" value="CAG7562558.1"/>
    <property type="molecule type" value="Genomic_DNA"/>
</dbReference>